<dbReference type="InterPro" id="IPR000515">
    <property type="entry name" value="MetI-like"/>
</dbReference>
<dbReference type="InterPro" id="IPR035906">
    <property type="entry name" value="MetI-like_sf"/>
</dbReference>
<dbReference type="RefSeq" id="WP_265680119.1">
    <property type="nucleotide sequence ID" value="NZ_CP120863.1"/>
</dbReference>
<dbReference type="NCBIfam" id="TIGR01726">
    <property type="entry name" value="HEQRo_perm_3TM"/>
    <property type="match status" value="1"/>
</dbReference>
<keyword evidence="4" id="KW-1003">Cell membrane</keyword>
<evidence type="ECO:0000259" key="9">
    <source>
        <dbReference type="PROSITE" id="PS50928"/>
    </source>
</evidence>
<dbReference type="PANTHER" id="PTHR30614">
    <property type="entry name" value="MEMBRANE COMPONENT OF AMINO ACID ABC TRANSPORTER"/>
    <property type="match status" value="1"/>
</dbReference>
<feature type="transmembrane region" description="Helical" evidence="8">
    <location>
        <begin position="161"/>
        <end position="185"/>
    </location>
</feature>
<keyword evidence="3 8" id="KW-0813">Transport</keyword>
<evidence type="ECO:0000256" key="2">
    <source>
        <dbReference type="ARBA" id="ARBA00010072"/>
    </source>
</evidence>
<feature type="transmembrane region" description="Helical" evidence="8">
    <location>
        <begin position="334"/>
        <end position="353"/>
    </location>
</feature>
<dbReference type="Pfam" id="PF00528">
    <property type="entry name" value="BPD_transp_1"/>
    <property type="match status" value="1"/>
</dbReference>
<dbReference type="InterPro" id="IPR043429">
    <property type="entry name" value="ArtM/GltK/GlnP/TcyL/YhdX-like"/>
</dbReference>
<keyword evidence="5 8" id="KW-0812">Transmembrane</keyword>
<comment type="subcellular location">
    <subcellularLocation>
        <location evidence="1">Cell inner membrane</location>
        <topology evidence="1">Multi-pass membrane protein</topology>
    </subcellularLocation>
    <subcellularLocation>
        <location evidence="8">Cell membrane</location>
        <topology evidence="8">Multi-pass membrane protein</topology>
    </subcellularLocation>
</comment>
<dbReference type="EMBL" id="CP120863">
    <property type="protein sequence ID" value="WFE89856.1"/>
    <property type="molecule type" value="Genomic_DNA"/>
</dbReference>
<evidence type="ECO:0000313" key="11">
    <source>
        <dbReference type="Proteomes" id="UP001209803"/>
    </source>
</evidence>
<feature type="transmembrane region" description="Helical" evidence="8">
    <location>
        <begin position="99"/>
        <end position="119"/>
    </location>
</feature>
<sequence length="366" mass="40101">MSGDLATMDQEQHSPVRPGRTWFSKFRRNYFGTPISSAISILLIALVVATGPAVLRWLVLDATFTGTAAACRENGGPCWAFIGAKLNLILFGAYPDEQLWRPVLFLSTVAAIGVYGYMFPRRQTKVLLAWLLSLLLGMALMRGGFLGLAPVDNARWGGLPVTIIVTIAGLAGAFPLGVLLMLGSASKNIAIQIPCKAYIDVVRGIPAITLVFMTFAIIPLLTPQEFIADKLLRASTGLMLLTAAYFAEALRGALEALPKGQDEAGKSLGFRYWKRQRLIILPQVIGNSLQPIANISIAFVKNTSLLIIIGLFDLLGAARSSLFDGDWQGFYRELYLFVGAIYLVICLFMDAYVTSMERERKERISR</sequence>
<reference evidence="10 11" key="1">
    <citation type="submission" date="2023-03" db="EMBL/GenBank/DDBJ databases">
        <title>Roseibium porphyridii sp. nov. and Roseibium rhodosorbium sp. nov. isolated from marine algae, Porphyridium cruentum and Rhodosorus marinus, respectively.</title>
        <authorList>
            <person name="Lee M.W."/>
            <person name="Choi B.J."/>
            <person name="Lee J.K."/>
            <person name="Choi D.G."/>
            <person name="Baek J.H."/>
            <person name="Bayburt H."/>
            <person name="Kim J.M."/>
            <person name="Han D.M."/>
            <person name="Kim K.H."/>
            <person name="Jeon C.O."/>
        </authorList>
    </citation>
    <scope>NUCLEOTIDE SEQUENCE [LARGE SCALE GENOMIC DNA]</scope>
    <source>
        <strain evidence="10 11">KMA01</strain>
    </source>
</reference>
<accession>A0ABY8F3R9</accession>
<dbReference type="PROSITE" id="PS50928">
    <property type="entry name" value="ABC_TM1"/>
    <property type="match status" value="1"/>
</dbReference>
<organism evidence="10 11">
    <name type="scientific">Roseibium porphyridii</name>
    <dbReference type="NCBI Taxonomy" id="2866279"/>
    <lineage>
        <taxon>Bacteria</taxon>
        <taxon>Pseudomonadati</taxon>
        <taxon>Pseudomonadota</taxon>
        <taxon>Alphaproteobacteria</taxon>
        <taxon>Hyphomicrobiales</taxon>
        <taxon>Stappiaceae</taxon>
        <taxon>Roseibium</taxon>
    </lineage>
</organism>
<dbReference type="InterPro" id="IPR010065">
    <property type="entry name" value="AA_ABC_transptr_permease_3TM"/>
</dbReference>
<evidence type="ECO:0000313" key="10">
    <source>
        <dbReference type="EMBL" id="WFE89856.1"/>
    </source>
</evidence>
<evidence type="ECO:0000256" key="1">
    <source>
        <dbReference type="ARBA" id="ARBA00004429"/>
    </source>
</evidence>
<feature type="transmembrane region" description="Helical" evidence="8">
    <location>
        <begin position="197"/>
        <end position="219"/>
    </location>
</feature>
<feature type="transmembrane region" description="Helical" evidence="8">
    <location>
        <begin position="126"/>
        <end position="149"/>
    </location>
</feature>
<dbReference type="PANTHER" id="PTHR30614:SF41">
    <property type="entry name" value="INNER MEMBRANE AMINO-ACID ABC TRANSPORTER PERMEASE PROTEIN YHDY"/>
    <property type="match status" value="1"/>
</dbReference>
<protein>
    <submittedName>
        <fullName evidence="10">Amino acid ABC transporter permease</fullName>
    </submittedName>
</protein>
<feature type="transmembrane region" description="Helical" evidence="8">
    <location>
        <begin position="30"/>
        <end position="55"/>
    </location>
</feature>
<keyword evidence="11" id="KW-1185">Reference proteome</keyword>
<evidence type="ECO:0000256" key="8">
    <source>
        <dbReference type="RuleBase" id="RU363032"/>
    </source>
</evidence>
<feature type="domain" description="ABC transmembrane type-1" evidence="9">
    <location>
        <begin position="159"/>
        <end position="353"/>
    </location>
</feature>
<dbReference type="Gene3D" id="1.10.3720.10">
    <property type="entry name" value="MetI-like"/>
    <property type="match status" value="1"/>
</dbReference>
<evidence type="ECO:0000256" key="4">
    <source>
        <dbReference type="ARBA" id="ARBA00022475"/>
    </source>
</evidence>
<comment type="similarity">
    <text evidence="2">Belongs to the binding-protein-dependent transport system permease family. HisMQ subfamily.</text>
</comment>
<evidence type="ECO:0000256" key="3">
    <source>
        <dbReference type="ARBA" id="ARBA00022448"/>
    </source>
</evidence>
<keyword evidence="7 8" id="KW-0472">Membrane</keyword>
<proteinExistence type="inferred from homology"/>
<keyword evidence="6 8" id="KW-1133">Transmembrane helix</keyword>
<evidence type="ECO:0000256" key="6">
    <source>
        <dbReference type="ARBA" id="ARBA00022989"/>
    </source>
</evidence>
<dbReference type="Proteomes" id="UP001209803">
    <property type="component" value="Chromosome"/>
</dbReference>
<name>A0ABY8F3R9_9HYPH</name>
<dbReference type="CDD" id="cd06261">
    <property type="entry name" value="TM_PBP2"/>
    <property type="match status" value="1"/>
</dbReference>
<dbReference type="SUPFAM" id="SSF161098">
    <property type="entry name" value="MetI-like"/>
    <property type="match status" value="1"/>
</dbReference>
<evidence type="ECO:0000256" key="5">
    <source>
        <dbReference type="ARBA" id="ARBA00022692"/>
    </source>
</evidence>
<evidence type="ECO:0000256" key="7">
    <source>
        <dbReference type="ARBA" id="ARBA00023136"/>
    </source>
</evidence>
<gene>
    <name evidence="10" type="ORF">K1718_00420</name>
</gene>